<evidence type="ECO:0000256" key="1">
    <source>
        <dbReference type="SAM" id="MobiDB-lite"/>
    </source>
</evidence>
<evidence type="ECO:0000256" key="2">
    <source>
        <dbReference type="SAM" id="Phobius"/>
    </source>
</evidence>
<protein>
    <submittedName>
        <fullName evidence="3">Uncharacterized protein</fullName>
    </submittedName>
</protein>
<keyword evidence="4" id="KW-1185">Reference proteome</keyword>
<proteinExistence type="predicted"/>
<sequence>MTSSAALTERSGQIPVDPGLPAASPSPARRRLQLVLAGLWLLDGMLKLQPYMFTKNFAPMTIGEATDGAPFWLADPIDWAKRIVSAHPVGTMVPFALVEIAIGLAIAYRPTLKYGLTACLCWVPFLWFFAEGLGGLATSTAGPLGGAPGASVLYGVLAVLLWPTDRSGPAVTSEAVRFVGTRAARIVWVALWGLLAALCLLPANREAGSVSDVVAGNVEGAPKGYVWLLDQATKWTAGRGAEIDTVLALLLAFVAVSILIPRRRVVRSGIVVALVLAALIWVFAEGFGMPFQGMGTDPDTGPLLAAIAVAFWPAAGRRAEASEPAAATVPGAALEEGSAA</sequence>
<feature type="transmembrane region" description="Helical" evidence="2">
    <location>
        <begin position="89"/>
        <end position="108"/>
    </location>
</feature>
<feature type="region of interest" description="Disordered" evidence="1">
    <location>
        <begin position="1"/>
        <end position="26"/>
    </location>
</feature>
<comment type="caution">
    <text evidence="3">The sequence shown here is derived from an EMBL/GenBank/DDBJ whole genome shotgun (WGS) entry which is preliminary data.</text>
</comment>
<keyword evidence="2" id="KW-1133">Transmembrane helix</keyword>
<feature type="transmembrane region" description="Helical" evidence="2">
    <location>
        <begin position="144"/>
        <end position="163"/>
    </location>
</feature>
<evidence type="ECO:0000313" key="4">
    <source>
        <dbReference type="Proteomes" id="UP000676325"/>
    </source>
</evidence>
<feature type="transmembrane region" description="Helical" evidence="2">
    <location>
        <begin position="114"/>
        <end position="137"/>
    </location>
</feature>
<keyword evidence="2" id="KW-0812">Transmembrane</keyword>
<dbReference type="RefSeq" id="WP_212520932.1">
    <property type="nucleotide sequence ID" value="NZ_JAGSOH010000100.1"/>
</dbReference>
<dbReference type="Proteomes" id="UP000676325">
    <property type="component" value="Unassembled WGS sequence"/>
</dbReference>
<name>A0A941IJS9_9ACTN</name>
<feature type="transmembrane region" description="Helical" evidence="2">
    <location>
        <begin position="243"/>
        <end position="260"/>
    </location>
</feature>
<reference evidence="3" key="1">
    <citation type="submission" date="2021-04" db="EMBL/GenBank/DDBJ databases">
        <title>Genome based classification of Actinospica acidithermotolerans sp. nov., an actinobacterium isolated from an Indonesian hot spring.</title>
        <authorList>
            <person name="Kusuma A.B."/>
            <person name="Putra K.E."/>
            <person name="Nafisah S."/>
            <person name="Loh J."/>
            <person name="Nouioui I."/>
            <person name="Goodfellow M."/>
        </authorList>
    </citation>
    <scope>NUCLEOTIDE SEQUENCE</scope>
    <source>
        <strain evidence="3">MGRD01-02</strain>
    </source>
</reference>
<feature type="transmembrane region" description="Helical" evidence="2">
    <location>
        <begin position="266"/>
        <end position="284"/>
    </location>
</feature>
<keyword evidence="2" id="KW-0472">Membrane</keyword>
<feature type="transmembrane region" description="Helical" evidence="2">
    <location>
        <begin position="183"/>
        <end position="201"/>
    </location>
</feature>
<dbReference type="EMBL" id="JAGSOH010000100">
    <property type="protein sequence ID" value="MBR7829799.1"/>
    <property type="molecule type" value="Genomic_DNA"/>
</dbReference>
<accession>A0A941IJS9</accession>
<organism evidence="3 4">
    <name type="scientific">Actinospica acidithermotolerans</name>
    <dbReference type="NCBI Taxonomy" id="2828514"/>
    <lineage>
        <taxon>Bacteria</taxon>
        <taxon>Bacillati</taxon>
        <taxon>Actinomycetota</taxon>
        <taxon>Actinomycetes</taxon>
        <taxon>Catenulisporales</taxon>
        <taxon>Actinospicaceae</taxon>
        <taxon>Actinospica</taxon>
    </lineage>
</organism>
<gene>
    <name evidence="3" type="ORF">KDK95_26075</name>
</gene>
<dbReference type="AlphaFoldDB" id="A0A941IJS9"/>
<evidence type="ECO:0000313" key="3">
    <source>
        <dbReference type="EMBL" id="MBR7829799.1"/>
    </source>
</evidence>